<comment type="similarity">
    <text evidence="1">Belongs to the amidase family.</text>
</comment>
<gene>
    <name evidence="3" type="ORF">FHL15_010054</name>
</gene>
<organism evidence="3 4">
    <name type="scientific">Xylaria flabelliformis</name>
    <dbReference type="NCBI Taxonomy" id="2512241"/>
    <lineage>
        <taxon>Eukaryota</taxon>
        <taxon>Fungi</taxon>
        <taxon>Dikarya</taxon>
        <taxon>Ascomycota</taxon>
        <taxon>Pezizomycotina</taxon>
        <taxon>Sordariomycetes</taxon>
        <taxon>Xylariomycetidae</taxon>
        <taxon>Xylariales</taxon>
        <taxon>Xylariaceae</taxon>
        <taxon>Xylaria</taxon>
    </lineage>
</organism>
<reference evidence="4" key="1">
    <citation type="submission" date="2019-06" db="EMBL/GenBank/DDBJ databases">
        <title>Draft genome sequence of the griseofulvin-producing fungus Xylaria cubensis strain G536.</title>
        <authorList>
            <person name="Mead M.E."/>
            <person name="Raja H.A."/>
            <person name="Steenwyk J.L."/>
            <person name="Knowles S.L."/>
            <person name="Oberlies N.H."/>
            <person name="Rokas A."/>
        </authorList>
    </citation>
    <scope>NUCLEOTIDE SEQUENCE [LARGE SCALE GENOMIC DNA]</scope>
    <source>
        <strain evidence="4">G536</strain>
    </source>
</reference>
<dbReference type="InterPro" id="IPR000120">
    <property type="entry name" value="Amidase"/>
</dbReference>
<evidence type="ECO:0000259" key="2">
    <source>
        <dbReference type="Pfam" id="PF01425"/>
    </source>
</evidence>
<keyword evidence="4" id="KW-1185">Reference proteome</keyword>
<dbReference type="PANTHER" id="PTHR11895">
    <property type="entry name" value="TRANSAMIDASE"/>
    <property type="match status" value="1"/>
</dbReference>
<evidence type="ECO:0000313" key="3">
    <source>
        <dbReference type="EMBL" id="TRX89035.1"/>
    </source>
</evidence>
<dbReference type="EMBL" id="VFLP01000075">
    <property type="protein sequence ID" value="TRX89035.1"/>
    <property type="molecule type" value="Genomic_DNA"/>
</dbReference>
<dbReference type="GO" id="GO:0003824">
    <property type="term" value="F:catalytic activity"/>
    <property type="evidence" value="ECO:0007669"/>
    <property type="project" value="InterPro"/>
</dbReference>
<dbReference type="STRING" id="2512241.A0A553HM49"/>
<dbReference type="AlphaFoldDB" id="A0A553HM49"/>
<dbReference type="PANTHER" id="PTHR11895:SF67">
    <property type="entry name" value="AMIDASE DOMAIN-CONTAINING PROTEIN"/>
    <property type="match status" value="1"/>
</dbReference>
<dbReference type="Gene3D" id="3.90.1300.10">
    <property type="entry name" value="Amidase signature (AS) domain"/>
    <property type="match status" value="1"/>
</dbReference>
<protein>
    <recommendedName>
        <fullName evidence="2">Amidase domain-containing protein</fullName>
    </recommendedName>
</protein>
<dbReference type="OrthoDB" id="421993at2759"/>
<name>A0A553HM49_9PEZI</name>
<comment type="caution">
    <text evidence="3">The sequence shown here is derived from an EMBL/GenBank/DDBJ whole genome shotgun (WGS) entry which is preliminary data.</text>
</comment>
<accession>A0A553HM49</accession>
<dbReference type="PROSITE" id="PS00571">
    <property type="entry name" value="AMIDASES"/>
    <property type="match status" value="1"/>
</dbReference>
<dbReference type="InterPro" id="IPR023631">
    <property type="entry name" value="Amidase_dom"/>
</dbReference>
<dbReference type="InterPro" id="IPR036928">
    <property type="entry name" value="AS_sf"/>
</dbReference>
<proteinExistence type="inferred from homology"/>
<evidence type="ECO:0000256" key="1">
    <source>
        <dbReference type="ARBA" id="ARBA00009199"/>
    </source>
</evidence>
<dbReference type="SUPFAM" id="SSF75304">
    <property type="entry name" value="Amidase signature (AS) enzymes"/>
    <property type="match status" value="1"/>
</dbReference>
<dbReference type="Pfam" id="PF01425">
    <property type="entry name" value="Amidase"/>
    <property type="match status" value="1"/>
</dbReference>
<dbReference type="InterPro" id="IPR020556">
    <property type="entry name" value="Amidase_CS"/>
</dbReference>
<sequence length="1063" mass="117726">MARKGNVKCTTTGRKCDGYTPNPKSSALSWHRPRHLFPNVNSPSERRCLEFFCEVAAPVLSGPLDSYFWTHLVLQFSQMEPAVRHSVVAVGSLYEQICGHQGVDFLFSDDKLVLSHYNAAIRHLKTMKNESLVLLVCILFVCIEFLRGNRAAATEHCQHGISILKRVEASFPWAKEHLSPIFRRLSVLPFFFRVVDRPQPNLLCLDDTIPSFSSFSRAQFYLDGILGRTVRLIRRGDVYRLGSMIHETVSPDLIAEQDLTRTLLDDWHSNFLKLVSNSSQPELNSIHKYDMSIRYRIYRVWVETAFEFHQTAFDEHIDLFRSIVYSASIVERLDYCTKSIRFTFEMGFIPLLFFVVAKCRCLNFWEMATMFASAKRIVEIEHGAILTDDGHLSTKPSCPGLPPDEMRVRDSTSETHPVVQMVDGVETIGRLGGFFMRAADNRIYIRPFVRSVFYSTLRPFAVTTQDIEKRNPILSGGILVVCAFLLERLGFLREVAWRNAGFGSLTRISKFLENIEPRFDPTVIPLTLDDSQTEQAVSTEVSALANSTSPSSALIESAPVRYSVAHYRSLYNTGELTPLAVANAIIPLIRRDTSPPGKHSTAWINVRVDLVIKAAEASTLRYKEGRPLGPLDGIPVAIKDEYDVEGYATTLGSSIVPTDEERVKTIVDSWSVEKLKEAGAIIMGKTNMVEFGMDTSGSNPTFGTPLNPYNPQYYTGGSSSGSAYAVSAGLVPIAMGSDAGGSIRIPSSFCSIYGLKPTHNRLTYLPAVNHASSCSVQGPIAADIDSLAAIFEVVSQPHPSTGFPQISFSASVNSKSDRPKVIGIPETWFNRASPAIQSLCRELVQRLVAEKDYKVIPIEIPFFKEGQKAHGITMLTHAATAVPLDSGISPTIRIMRALGLATRATDLLLAQKLRHVIMQHLSWLWQTHPGMVIITPTTPCAGWPIRSPAELRHGVSNPDRTQEVMGYVWMANFCGIPSVSVPAGFVVPEGQPDQGAVAEAETPGKVPVGLMAMGEWASESALLQFAADAEGLCKEKECRPPNWVDVIELARQEMKKTSDAKST</sequence>
<dbReference type="Proteomes" id="UP000319160">
    <property type="component" value="Unassembled WGS sequence"/>
</dbReference>
<feature type="domain" description="Amidase" evidence="2">
    <location>
        <begin position="602"/>
        <end position="1023"/>
    </location>
</feature>
<evidence type="ECO:0000313" key="4">
    <source>
        <dbReference type="Proteomes" id="UP000319160"/>
    </source>
</evidence>